<sequence>MTRLAGSLGFFFCCSLLLMAAVAPAAEDNDQNITGLQLAQRVYDRPKGQDASARVVMSLQSEKSDPRLRLLYSYAKDKGTSQRWTLMRFMTPADIEGTGLLTRDSAGADSEQWLYLPALDRVRRISSSRRGGRFVGSDFFYEDLRDREVAKDEHTLIGKERIGDIECYQLESVPVDSDNSVYSRRVSWIHPELLIPLRIDYYTRGSDQAIKRMTARKIGKVQGYWTVYSSRMQNLKTGHTTHLDISQIVYDQSLPDNLFSHQALADDSAELAFRPQGS</sequence>
<gene>
    <name evidence="3" type="ORF">DWB85_15915</name>
</gene>
<dbReference type="AlphaFoldDB" id="A0A3L7DVW2"/>
<feature type="signal peptide" evidence="1">
    <location>
        <begin position="1"/>
        <end position="25"/>
    </location>
</feature>
<dbReference type="Gene3D" id="2.50.20.10">
    <property type="entry name" value="Lipoprotein localisation LolA/LolB/LppX"/>
    <property type="match status" value="1"/>
</dbReference>
<dbReference type="Proteomes" id="UP000265509">
    <property type="component" value="Unassembled WGS sequence"/>
</dbReference>
<dbReference type="EMBL" id="QRAN01000020">
    <property type="protein sequence ID" value="RLQ20740.1"/>
    <property type="molecule type" value="Genomic_DNA"/>
</dbReference>
<evidence type="ECO:0000259" key="2">
    <source>
        <dbReference type="Pfam" id="PF17131"/>
    </source>
</evidence>
<dbReference type="Pfam" id="PF17131">
    <property type="entry name" value="LolA_like"/>
    <property type="match status" value="1"/>
</dbReference>
<name>A0A3L7DVW2_9GAMM</name>
<feature type="domain" description="Uncharacterized protein TP-0789" evidence="2">
    <location>
        <begin position="83"/>
        <end position="265"/>
    </location>
</feature>
<evidence type="ECO:0000256" key="1">
    <source>
        <dbReference type="SAM" id="SignalP"/>
    </source>
</evidence>
<keyword evidence="3" id="KW-0449">Lipoprotein</keyword>
<dbReference type="RefSeq" id="WP_117956526.1">
    <property type="nucleotide sequence ID" value="NZ_QRAN01000020.1"/>
</dbReference>
<dbReference type="InterPro" id="IPR033399">
    <property type="entry name" value="TP_0789-like"/>
</dbReference>
<comment type="caution">
    <text evidence="3">The sequence shown here is derived from an EMBL/GenBank/DDBJ whole genome shotgun (WGS) entry which is preliminary data.</text>
</comment>
<dbReference type="CDD" id="cd16329">
    <property type="entry name" value="LolA_like"/>
    <property type="match status" value="1"/>
</dbReference>
<keyword evidence="1" id="KW-0732">Signal</keyword>
<reference evidence="3 4" key="1">
    <citation type="submission" date="2018-07" db="EMBL/GenBank/DDBJ databases">
        <title>Halioglobus sp. genome submission.</title>
        <authorList>
            <person name="Ye M.-Q."/>
            <person name="Du Z.-J."/>
        </authorList>
    </citation>
    <scope>NUCLEOTIDE SEQUENCE [LARGE SCALE GENOMIC DNA]</scope>
    <source>
        <strain evidence="3 4">U0301</strain>
    </source>
</reference>
<evidence type="ECO:0000313" key="3">
    <source>
        <dbReference type="EMBL" id="RLQ20740.1"/>
    </source>
</evidence>
<evidence type="ECO:0000313" key="4">
    <source>
        <dbReference type="Proteomes" id="UP000265509"/>
    </source>
</evidence>
<dbReference type="OrthoDB" id="9803781at2"/>
<keyword evidence="4" id="KW-1185">Reference proteome</keyword>
<feature type="chain" id="PRO_5018314883" evidence="1">
    <location>
        <begin position="26"/>
        <end position="278"/>
    </location>
</feature>
<organism evidence="3 4">
    <name type="scientific">Seongchinamella sediminis</name>
    <dbReference type="NCBI Taxonomy" id="2283635"/>
    <lineage>
        <taxon>Bacteria</taxon>
        <taxon>Pseudomonadati</taxon>
        <taxon>Pseudomonadota</taxon>
        <taxon>Gammaproteobacteria</taxon>
        <taxon>Cellvibrionales</taxon>
        <taxon>Halieaceae</taxon>
        <taxon>Seongchinamella</taxon>
    </lineage>
</organism>
<protein>
    <submittedName>
        <fullName evidence="3">Outer membrane lipoprotein-sorting protein</fullName>
    </submittedName>
</protein>
<accession>A0A3L7DVW2</accession>
<proteinExistence type="predicted"/>